<evidence type="ECO:0000313" key="11">
    <source>
        <dbReference type="EMBL" id="BAE81552.1"/>
    </source>
</evidence>
<dbReference type="PROSITE" id="PS01326">
    <property type="entry name" value="DAP_EPIMERASE"/>
    <property type="match status" value="1"/>
</dbReference>
<evidence type="ECO:0000256" key="1">
    <source>
        <dbReference type="ARBA" id="ARBA00005196"/>
    </source>
</evidence>
<dbReference type="NCBIfam" id="NF038284">
    <property type="entry name" value="bifunc_DapF"/>
    <property type="match status" value="1"/>
</dbReference>
<evidence type="ECO:0000256" key="10">
    <source>
        <dbReference type="PROSITE-ProRule" id="PRU10125"/>
    </source>
</evidence>
<keyword evidence="4 9" id="KW-0963">Cytoplasm</keyword>
<dbReference type="eggNOG" id="COG0253">
    <property type="taxonomic scope" value="Bacteria"/>
</dbReference>
<feature type="binding site" evidence="9">
    <location>
        <position position="188"/>
    </location>
    <ligand>
        <name>substrate</name>
    </ligand>
</feature>
<dbReference type="GO" id="GO:0009089">
    <property type="term" value="P:lysine biosynthetic process via diaminopimelate"/>
    <property type="evidence" value="ECO:0007669"/>
    <property type="project" value="UniProtKB-UniRule"/>
</dbReference>
<comment type="catalytic activity">
    <reaction evidence="8 9">
        <text>(2S,6S)-2,6-diaminopimelate = meso-2,6-diaminopimelate</text>
        <dbReference type="Rhea" id="RHEA:15393"/>
        <dbReference type="ChEBI" id="CHEBI:57609"/>
        <dbReference type="ChEBI" id="CHEBI:57791"/>
        <dbReference type="EC" id="5.1.1.7"/>
    </reaction>
</comment>
<evidence type="ECO:0000256" key="2">
    <source>
        <dbReference type="ARBA" id="ARBA00010219"/>
    </source>
</evidence>
<dbReference type="InterPro" id="IPR053407">
    <property type="entry name" value="DAP_Epimerase"/>
</dbReference>
<comment type="pathway">
    <text evidence="1 9">Amino-acid biosynthesis; L-lysine biosynthesis via DAP pathway; DL-2,6-diaminopimelate from LL-2,6-diaminopimelate: step 1/1.</text>
</comment>
<evidence type="ECO:0000256" key="5">
    <source>
        <dbReference type="ARBA" id="ARBA00022605"/>
    </source>
</evidence>
<dbReference type="InterPro" id="IPR018510">
    <property type="entry name" value="DAP_epimerase_AS"/>
</dbReference>
<comment type="function">
    <text evidence="9">Catalyzes the stereoinversion of LL-2,6-diaminopimelate (L,L-DAP) to meso-diaminopimelate (meso-DAP), a precursor of L-lysine and an essential component of the bacterial peptidoglycan.</text>
</comment>
<dbReference type="SUPFAM" id="SSF54506">
    <property type="entry name" value="Diaminopimelate epimerase-like"/>
    <property type="match status" value="2"/>
</dbReference>
<evidence type="ECO:0000256" key="6">
    <source>
        <dbReference type="ARBA" id="ARBA00023154"/>
    </source>
</evidence>
<sequence>MKLKTLVCSMASFSRSTICKRYFFSGAGNRFILSEACPDITMIPNLCREHQVDGFLHVLPSSIADAKLIIFNDDGSRPNMCGNGLRCVIAYLSSVLEKEEISVETDSGVYSGKFYSWDRVVVDMTLPNWKYRSHQLTHTLSDLPKEVFSIDTGVPHVIVFVEDLSSVPVNLWGSFLRYHEDFAPQGTNVNFVQAQDFREIHMRTYERGLERESLACGTGATAAALVLAKRYGLSNTKIHIWTWNRILIKISLDSDRVYLEGPVAQDILDESF</sequence>
<dbReference type="GO" id="GO:0008837">
    <property type="term" value="F:diaminopimelate epimerase activity"/>
    <property type="evidence" value="ECO:0007669"/>
    <property type="project" value="UniProtKB-UniRule"/>
</dbReference>
<dbReference type="KEGG" id="cfe:CF0780"/>
<feature type="active site" description="Proton donor" evidence="9">
    <location>
        <position position="81"/>
    </location>
</feature>
<feature type="binding site" evidence="9">
    <location>
        <begin position="82"/>
        <end position="83"/>
    </location>
    <ligand>
        <name>substrate</name>
    </ligand>
</feature>
<dbReference type="UniPathway" id="UPA00034">
    <property type="reaction ID" value="UER00025"/>
</dbReference>
<evidence type="ECO:0000256" key="8">
    <source>
        <dbReference type="ARBA" id="ARBA00051712"/>
    </source>
</evidence>
<dbReference type="Gene3D" id="3.10.310.10">
    <property type="entry name" value="Diaminopimelate Epimerase, Chain A, domain 1"/>
    <property type="match status" value="2"/>
</dbReference>
<comment type="subcellular location">
    <subcellularLocation>
        <location evidence="9">Cytoplasm</location>
    </subcellularLocation>
</comment>
<dbReference type="InterPro" id="IPR001653">
    <property type="entry name" value="DAP_epimerase_DapF"/>
</dbReference>
<comment type="similarity">
    <text evidence="2 9">Belongs to the diaminopimelate epimerase family.</text>
</comment>
<feature type="active site" evidence="10">
    <location>
        <position position="81"/>
    </location>
</feature>
<keyword evidence="12" id="KW-1185">Reference proteome</keyword>
<accession>Q253I6</accession>
<dbReference type="HAMAP" id="MF_00197">
    <property type="entry name" value="DAP_epimerase"/>
    <property type="match status" value="1"/>
</dbReference>
<comment type="caution">
    <text evidence="9">Lacks conserved residue(s) required for the propagation of feature annotation.</text>
</comment>
<feature type="binding site" evidence="9">
    <location>
        <begin position="206"/>
        <end position="207"/>
    </location>
    <ligand>
        <name>substrate</name>
    </ligand>
</feature>
<evidence type="ECO:0000256" key="9">
    <source>
        <dbReference type="HAMAP-Rule" id="MF_00197"/>
    </source>
</evidence>
<reference evidence="11 12" key="1">
    <citation type="journal article" date="2006" name="DNA Res.">
        <title>Genome sequence of the cat pathogen, Chlamydophila felis.</title>
        <authorList>
            <person name="Azuma Y."/>
            <person name="Hirakawa H."/>
            <person name="Yamashita A."/>
            <person name="Cai Y."/>
            <person name="Rahman M.A."/>
            <person name="Suzuki H."/>
            <person name="Mitaku S."/>
            <person name="Toh H."/>
            <person name="Goto S."/>
            <person name="Murakami T."/>
            <person name="Sugi K."/>
            <person name="Hayashi H."/>
            <person name="Fukushi H."/>
            <person name="Hattori M."/>
            <person name="Kuhara S."/>
            <person name="Shirai M."/>
        </authorList>
    </citation>
    <scope>NUCLEOTIDE SEQUENCE [LARGE SCALE GENOMIC DNA]</scope>
    <source>
        <strain evidence="11 12">Fe/C-56</strain>
    </source>
</reference>
<dbReference type="GO" id="GO:0005829">
    <property type="term" value="C:cytosol"/>
    <property type="evidence" value="ECO:0007669"/>
    <property type="project" value="TreeGrafter"/>
</dbReference>
<proteinExistence type="inferred from homology"/>
<feature type="binding site" evidence="9">
    <location>
        <begin position="217"/>
        <end position="218"/>
    </location>
    <ligand>
        <name>substrate</name>
    </ligand>
</feature>
<protein>
    <recommendedName>
        <fullName evidence="3 9">Diaminopimelate epimerase</fullName>
        <shortName evidence="9">DAP epimerase</shortName>
        <ecNumber evidence="3 9">5.1.1.7</ecNumber>
    </recommendedName>
    <alternativeName>
        <fullName evidence="9">PLP-independent amino acid racemase</fullName>
    </alternativeName>
</protein>
<gene>
    <name evidence="9 11" type="primary">dapF</name>
    <name evidence="11" type="ordered locus">CF0780</name>
</gene>
<feature type="binding site" evidence="9">
    <location>
        <position position="72"/>
    </location>
    <ligand>
        <name>substrate</name>
    </ligand>
</feature>
<feature type="active site" description="Proton acceptor" evidence="9">
    <location>
        <position position="216"/>
    </location>
</feature>
<dbReference type="PANTHER" id="PTHR31689:SF0">
    <property type="entry name" value="DIAMINOPIMELATE EPIMERASE"/>
    <property type="match status" value="1"/>
</dbReference>
<evidence type="ECO:0000256" key="3">
    <source>
        <dbReference type="ARBA" id="ARBA00013080"/>
    </source>
</evidence>
<feature type="site" description="Could be important to modulate the pK values of the two catalytic cysteine residues" evidence="9">
    <location>
        <position position="156"/>
    </location>
</feature>
<dbReference type="Pfam" id="PF01678">
    <property type="entry name" value="DAP_epimerase"/>
    <property type="match status" value="2"/>
</dbReference>
<dbReference type="EMBL" id="AP006861">
    <property type="protein sequence ID" value="BAE81552.1"/>
    <property type="molecule type" value="Genomic_DNA"/>
</dbReference>
<name>Q253I6_CHLFF</name>
<keyword evidence="7 9" id="KW-0413">Isomerase</keyword>
<dbReference type="NCBIfam" id="TIGR00652">
    <property type="entry name" value="DapF"/>
    <property type="match status" value="1"/>
</dbReference>
<dbReference type="EC" id="5.1.1.7" evidence="3 9"/>
<feature type="site" description="Could be important to modulate the pK values of the two catalytic cysteine residues" evidence="9">
    <location>
        <position position="206"/>
    </location>
</feature>
<dbReference type="Proteomes" id="UP000001260">
    <property type="component" value="Chromosome"/>
</dbReference>
<keyword evidence="6 9" id="KW-0457">Lysine biosynthesis</keyword>
<dbReference type="AlphaFoldDB" id="Q253I6"/>
<dbReference type="HOGENOM" id="CLU_053306_3_2_0"/>
<feature type="binding site" evidence="9">
    <location>
        <position position="29"/>
    </location>
    <ligand>
        <name>substrate</name>
    </ligand>
</feature>
<evidence type="ECO:0000256" key="7">
    <source>
        <dbReference type="ARBA" id="ARBA00023235"/>
    </source>
</evidence>
<evidence type="ECO:0000256" key="4">
    <source>
        <dbReference type="ARBA" id="ARBA00022490"/>
    </source>
</evidence>
<dbReference type="PANTHER" id="PTHR31689">
    <property type="entry name" value="DIAMINOPIMELATE EPIMERASE, CHLOROPLASTIC"/>
    <property type="match status" value="1"/>
</dbReference>
<dbReference type="STRING" id="264202.CF0780"/>
<organism evidence="11 12">
    <name type="scientific">Chlamydia felis (strain Fe/C-56)</name>
    <name type="common">Chlamydophila felis</name>
    <dbReference type="NCBI Taxonomy" id="264202"/>
    <lineage>
        <taxon>Bacteria</taxon>
        <taxon>Pseudomonadati</taxon>
        <taxon>Chlamydiota</taxon>
        <taxon>Chlamydiia</taxon>
        <taxon>Chlamydiales</taxon>
        <taxon>Chlamydiaceae</taxon>
        <taxon>Chlamydia/Chlamydophila group</taxon>
        <taxon>Chlamydia</taxon>
    </lineage>
</organism>
<keyword evidence="5 9" id="KW-0028">Amino-acid biosynthesis</keyword>
<evidence type="ECO:0000313" key="12">
    <source>
        <dbReference type="Proteomes" id="UP000001260"/>
    </source>
</evidence>
<comment type="subunit">
    <text evidence="9">Homodimer.</text>
</comment>